<gene>
    <name evidence="1" type="ORF">FC36_GL001326</name>
</gene>
<sequence>MERQNMQVKKQTVNFWKWAFIILVATLFLVSGTVISKVITPSEAQVKMEQTKLPTNDYTKIDVSMDKKQLQATINYYLRQSQKKQKIKYRFILNDSAILMGTTKVLGKNISFSLYTIPKLDKNGNIVLQAKSVAVGSLNAPASFILGYIKNNYDLSKGVTINTKKATLTLNLNQFTKKQGIVLKGKQLDVPNNKFLFEVNIPLDSIK</sequence>
<dbReference type="EMBL" id="AZFH01000166">
    <property type="protein sequence ID" value="KRL77599.1"/>
    <property type="molecule type" value="Genomic_DNA"/>
</dbReference>
<organism evidence="1 2">
    <name type="scientific">Ligilactobacillus equi DSM 15833 = JCM 10991</name>
    <dbReference type="NCBI Taxonomy" id="1423740"/>
    <lineage>
        <taxon>Bacteria</taxon>
        <taxon>Bacillati</taxon>
        <taxon>Bacillota</taxon>
        <taxon>Bacilli</taxon>
        <taxon>Lactobacillales</taxon>
        <taxon>Lactobacillaceae</taxon>
        <taxon>Ligilactobacillus</taxon>
    </lineage>
</organism>
<dbReference type="STRING" id="1423740.FC36_GL001326"/>
<reference evidence="1 2" key="1">
    <citation type="journal article" date="2015" name="Genome Announc.">
        <title>Expanding the biotechnology potential of lactobacilli through comparative genomics of 213 strains and associated genera.</title>
        <authorList>
            <person name="Sun Z."/>
            <person name="Harris H.M."/>
            <person name="McCann A."/>
            <person name="Guo C."/>
            <person name="Argimon S."/>
            <person name="Zhang W."/>
            <person name="Yang X."/>
            <person name="Jeffery I.B."/>
            <person name="Cooney J.C."/>
            <person name="Kagawa T.F."/>
            <person name="Liu W."/>
            <person name="Song Y."/>
            <person name="Salvetti E."/>
            <person name="Wrobel A."/>
            <person name="Rasinkangas P."/>
            <person name="Parkhill J."/>
            <person name="Rea M.C."/>
            <person name="O'Sullivan O."/>
            <person name="Ritari J."/>
            <person name="Douillard F.P."/>
            <person name="Paul Ross R."/>
            <person name="Yang R."/>
            <person name="Briner A.E."/>
            <person name="Felis G.E."/>
            <person name="de Vos W.M."/>
            <person name="Barrangou R."/>
            <person name="Klaenhammer T.R."/>
            <person name="Caufield P.W."/>
            <person name="Cui Y."/>
            <person name="Zhang H."/>
            <person name="O'Toole P.W."/>
        </authorList>
    </citation>
    <scope>NUCLEOTIDE SEQUENCE [LARGE SCALE GENOMIC DNA]</scope>
    <source>
        <strain evidence="1 2">DSM 15833</strain>
    </source>
</reference>
<name>A0A0R1T883_9LACO</name>
<protein>
    <submittedName>
        <fullName evidence="1">Yfaa</fullName>
    </submittedName>
</protein>
<dbReference type="RefSeq" id="WP_338086214.1">
    <property type="nucleotide sequence ID" value="NZ_AZFH01000166.1"/>
</dbReference>
<dbReference type="Pfam" id="PF09911">
    <property type="entry name" value="DUF2140"/>
    <property type="match status" value="1"/>
</dbReference>
<dbReference type="Proteomes" id="UP000051048">
    <property type="component" value="Unassembled WGS sequence"/>
</dbReference>
<dbReference type="PATRIC" id="fig|1423740.3.peg.1427"/>
<evidence type="ECO:0000313" key="2">
    <source>
        <dbReference type="Proteomes" id="UP000051048"/>
    </source>
</evidence>
<evidence type="ECO:0000313" key="1">
    <source>
        <dbReference type="EMBL" id="KRL77599.1"/>
    </source>
</evidence>
<comment type="caution">
    <text evidence="1">The sequence shown here is derived from an EMBL/GenBank/DDBJ whole genome shotgun (WGS) entry which is preliminary data.</text>
</comment>
<accession>A0A0R1T883</accession>
<dbReference type="AlphaFoldDB" id="A0A0R1T883"/>
<proteinExistence type="predicted"/>
<dbReference type="InterPro" id="IPR018672">
    <property type="entry name" value="DUF2140"/>
</dbReference>